<feature type="domain" description="Glycosyltransferase subfamily 4-like N-terminal" evidence="3">
    <location>
        <begin position="20"/>
        <end position="186"/>
    </location>
</feature>
<dbReference type="PANTHER" id="PTHR46401:SF2">
    <property type="entry name" value="GLYCOSYLTRANSFERASE WBBK-RELATED"/>
    <property type="match status" value="1"/>
</dbReference>
<dbReference type="InterPro" id="IPR001296">
    <property type="entry name" value="Glyco_trans_1"/>
</dbReference>
<dbReference type="SUPFAM" id="SSF53756">
    <property type="entry name" value="UDP-Glycosyltransferase/glycogen phosphorylase"/>
    <property type="match status" value="1"/>
</dbReference>
<sequence>MRIIFDAYELIQGQGKSLGIYNYAKNLLKALVEEIDDKTELLVICNSANQHDFSYQHPRVRTILVSATPPRKIARLIWFFGRAAIETRKLQADVYFSPKGFCPKLLKTLSPALKTVVIIHDLIPLWYAEHFPGYFGRLEEWFINNSIVSSTKYADRIIAISQATRDDIAARTGRTQGVAMIYNGISVPAPGPRPYPHPYIFAMSSTLPHKNAEGILAAYQAYRHQTDSPLPLFICGIETTAQDGVTSIKAAYASELHAYFAYAELFLFLSFTEGFGFPPLEALAHGTPVLCSDIPVLREISKGTANYVALDDSAAIGRKIVELLNQENSVELQNQRRAVLNEFTWAACAKGVLKSILN</sequence>
<evidence type="ECO:0000259" key="2">
    <source>
        <dbReference type="Pfam" id="PF00534"/>
    </source>
</evidence>
<dbReference type="Pfam" id="PF00534">
    <property type="entry name" value="Glycos_transf_1"/>
    <property type="match status" value="1"/>
</dbReference>
<feature type="domain" description="Glycosyl transferase family 1" evidence="2">
    <location>
        <begin position="198"/>
        <end position="331"/>
    </location>
</feature>
<dbReference type="Pfam" id="PF13439">
    <property type="entry name" value="Glyco_transf_4"/>
    <property type="match status" value="1"/>
</dbReference>
<dbReference type="Proteomes" id="UP000676649">
    <property type="component" value="Chromosome"/>
</dbReference>
<dbReference type="GO" id="GO:0016757">
    <property type="term" value="F:glycosyltransferase activity"/>
    <property type="evidence" value="ECO:0007669"/>
    <property type="project" value="InterPro"/>
</dbReference>
<dbReference type="KEGG" id="mpad:KEF85_01055"/>
<dbReference type="EMBL" id="CP073754">
    <property type="protein sequence ID" value="QWF71116.1"/>
    <property type="molecule type" value="Genomic_DNA"/>
</dbReference>
<dbReference type="RefSeq" id="WP_215582732.1">
    <property type="nucleotide sequence ID" value="NZ_CP073754.1"/>
</dbReference>
<gene>
    <name evidence="4" type="ORF">KEF85_01055</name>
</gene>
<reference evidence="4" key="1">
    <citation type="submission" date="2021-04" db="EMBL/GenBank/DDBJ databases">
        <title>Draft genome sequence data of methanotrophic Methylovulum sp. strain S1L and Methylomonas sp. strain S2AM isolated from boreal lake water columns.</title>
        <authorList>
            <person name="Rissanen A.J."/>
            <person name="Mangayil R."/>
            <person name="Svenning M.M."/>
            <person name="Khanongnuch R."/>
        </authorList>
    </citation>
    <scope>NUCLEOTIDE SEQUENCE</scope>
    <source>
        <strain evidence="4">S2AM</strain>
    </source>
</reference>
<keyword evidence="1" id="KW-0808">Transferase</keyword>
<evidence type="ECO:0000256" key="1">
    <source>
        <dbReference type="ARBA" id="ARBA00022679"/>
    </source>
</evidence>
<dbReference type="CDD" id="cd03809">
    <property type="entry name" value="GT4_MtfB-like"/>
    <property type="match status" value="1"/>
</dbReference>
<evidence type="ECO:0000313" key="4">
    <source>
        <dbReference type="EMBL" id="QWF71116.1"/>
    </source>
</evidence>
<evidence type="ECO:0000259" key="3">
    <source>
        <dbReference type="Pfam" id="PF13439"/>
    </source>
</evidence>
<proteinExistence type="predicted"/>
<evidence type="ECO:0000313" key="5">
    <source>
        <dbReference type="Proteomes" id="UP000676649"/>
    </source>
</evidence>
<keyword evidence="5" id="KW-1185">Reference proteome</keyword>
<protein>
    <submittedName>
        <fullName evidence="4">Glycosyltransferase family 4 protein</fullName>
    </submittedName>
</protein>
<dbReference type="Gene3D" id="3.40.50.2000">
    <property type="entry name" value="Glycogen Phosphorylase B"/>
    <property type="match status" value="2"/>
</dbReference>
<dbReference type="PANTHER" id="PTHR46401">
    <property type="entry name" value="GLYCOSYLTRANSFERASE WBBK-RELATED"/>
    <property type="match status" value="1"/>
</dbReference>
<organism evidence="4 5">
    <name type="scientific">Methylomonas paludis</name>
    <dbReference type="NCBI Taxonomy" id="1173101"/>
    <lineage>
        <taxon>Bacteria</taxon>
        <taxon>Pseudomonadati</taxon>
        <taxon>Pseudomonadota</taxon>
        <taxon>Gammaproteobacteria</taxon>
        <taxon>Methylococcales</taxon>
        <taxon>Methylococcaceae</taxon>
        <taxon>Methylomonas</taxon>
    </lineage>
</organism>
<name>A0A975MNI2_9GAMM</name>
<dbReference type="AlphaFoldDB" id="A0A975MNI2"/>
<dbReference type="InterPro" id="IPR028098">
    <property type="entry name" value="Glyco_trans_4-like_N"/>
</dbReference>
<accession>A0A975MNI2</accession>